<name>A0ABU1RRF2_9GAMM</name>
<protein>
    <submittedName>
        <fullName evidence="2">Alpha-beta hydrolase superfamily lysophospholipase</fullName>
    </submittedName>
</protein>
<dbReference type="InterPro" id="IPR022742">
    <property type="entry name" value="Hydrolase_4"/>
</dbReference>
<dbReference type="GO" id="GO:0016787">
    <property type="term" value="F:hydrolase activity"/>
    <property type="evidence" value="ECO:0007669"/>
    <property type="project" value="UniProtKB-KW"/>
</dbReference>
<dbReference type="PANTHER" id="PTHR11614">
    <property type="entry name" value="PHOSPHOLIPASE-RELATED"/>
    <property type="match status" value="1"/>
</dbReference>
<dbReference type="EMBL" id="JAVDTT010000002">
    <property type="protein sequence ID" value="MDR6841352.1"/>
    <property type="molecule type" value="Genomic_DNA"/>
</dbReference>
<comment type="caution">
    <text evidence="2">The sequence shown here is derived from an EMBL/GenBank/DDBJ whole genome shotgun (WGS) entry which is preliminary data.</text>
</comment>
<organism evidence="2 3">
    <name type="scientific">Pseudoxanthomonas sacheonensis</name>
    <dbReference type="NCBI Taxonomy" id="443615"/>
    <lineage>
        <taxon>Bacteria</taxon>
        <taxon>Pseudomonadati</taxon>
        <taxon>Pseudomonadota</taxon>
        <taxon>Gammaproteobacteria</taxon>
        <taxon>Lysobacterales</taxon>
        <taxon>Lysobacteraceae</taxon>
        <taxon>Pseudoxanthomonas</taxon>
    </lineage>
</organism>
<feature type="domain" description="Serine aminopeptidase S33" evidence="1">
    <location>
        <begin position="31"/>
        <end position="143"/>
    </location>
</feature>
<proteinExistence type="predicted"/>
<dbReference type="Pfam" id="PF12146">
    <property type="entry name" value="Hydrolase_4"/>
    <property type="match status" value="2"/>
</dbReference>
<reference evidence="2 3" key="1">
    <citation type="submission" date="2023-07" db="EMBL/GenBank/DDBJ databases">
        <title>Sorghum-associated microbial communities from plants grown in Nebraska, USA.</title>
        <authorList>
            <person name="Schachtman D."/>
        </authorList>
    </citation>
    <scope>NUCLEOTIDE SEQUENCE [LARGE SCALE GENOMIC DNA]</scope>
    <source>
        <strain evidence="2 3">BE107</strain>
    </source>
</reference>
<gene>
    <name evidence="2" type="ORF">J2W94_001637</name>
</gene>
<sequence length="262" mass="29111">MASQPWLSVVEEFVESKDCRRLFLRYWRPGSVRAVVAIVHERGSHSGQYRLFAEALATRGVATCAIDLRGCGRSPGSRFQLSPIDGYLRDTRTMMSRISERDPTSPLFLFGHGTGAVVACLHALRHGDELDGIICEGIVLDSPRNAAILRIFSGLAPSFFWLAGTTLLRANDRLREALGELSLPLLLLHGSEDMMAPPSGSEYLHGRVGSSDKTLQVFEGYYHDLINDHGHAIVREKTCQWIEAQLNSSAGRRRMGIEYINE</sequence>
<dbReference type="InterPro" id="IPR051044">
    <property type="entry name" value="MAG_DAG_Lipase"/>
</dbReference>
<evidence type="ECO:0000313" key="2">
    <source>
        <dbReference type="EMBL" id="MDR6841352.1"/>
    </source>
</evidence>
<dbReference type="Proteomes" id="UP001254759">
    <property type="component" value="Unassembled WGS sequence"/>
</dbReference>
<evidence type="ECO:0000259" key="1">
    <source>
        <dbReference type="Pfam" id="PF12146"/>
    </source>
</evidence>
<dbReference type="InterPro" id="IPR029058">
    <property type="entry name" value="AB_hydrolase_fold"/>
</dbReference>
<dbReference type="Gene3D" id="3.40.50.1820">
    <property type="entry name" value="alpha/beta hydrolase"/>
    <property type="match status" value="1"/>
</dbReference>
<dbReference type="RefSeq" id="WP_310092033.1">
    <property type="nucleotide sequence ID" value="NZ_JAVDTT010000002.1"/>
</dbReference>
<feature type="domain" description="Serine aminopeptidase S33" evidence="1">
    <location>
        <begin position="164"/>
        <end position="228"/>
    </location>
</feature>
<dbReference type="SUPFAM" id="SSF53474">
    <property type="entry name" value="alpha/beta-Hydrolases"/>
    <property type="match status" value="1"/>
</dbReference>
<keyword evidence="2" id="KW-0378">Hydrolase</keyword>
<keyword evidence="3" id="KW-1185">Reference proteome</keyword>
<evidence type="ECO:0000313" key="3">
    <source>
        <dbReference type="Proteomes" id="UP001254759"/>
    </source>
</evidence>
<accession>A0ABU1RRF2</accession>